<gene>
    <name evidence="1" type="ORF">SAMN05421881_102736</name>
</gene>
<protein>
    <recommendedName>
        <fullName evidence="3">CopG family transcriptional regulator</fullName>
    </recommendedName>
</protein>
<accession>A0A1H3IMQ6</accession>
<evidence type="ECO:0000313" key="2">
    <source>
        <dbReference type="Proteomes" id="UP000198640"/>
    </source>
</evidence>
<reference evidence="1 2" key="1">
    <citation type="submission" date="2016-10" db="EMBL/GenBank/DDBJ databases">
        <authorList>
            <person name="de Groot N.N."/>
        </authorList>
    </citation>
    <scope>NUCLEOTIDE SEQUENCE [LARGE SCALE GENOMIC DNA]</scope>
    <source>
        <strain evidence="1 2">Nm1</strain>
    </source>
</reference>
<dbReference type="Proteomes" id="UP000198640">
    <property type="component" value="Unassembled WGS sequence"/>
</dbReference>
<organism evidence="1 2">
    <name type="scientific">Nitrosomonas halophila</name>
    <dbReference type="NCBI Taxonomy" id="44576"/>
    <lineage>
        <taxon>Bacteria</taxon>
        <taxon>Pseudomonadati</taxon>
        <taxon>Pseudomonadota</taxon>
        <taxon>Betaproteobacteria</taxon>
        <taxon>Nitrosomonadales</taxon>
        <taxon>Nitrosomonadaceae</taxon>
        <taxon>Nitrosomonas</taxon>
    </lineage>
</organism>
<dbReference type="SUPFAM" id="SSF47598">
    <property type="entry name" value="Ribbon-helix-helix"/>
    <property type="match status" value="1"/>
</dbReference>
<dbReference type="RefSeq" id="WP_090413997.1">
    <property type="nucleotide sequence ID" value="NZ_FNOY01000027.1"/>
</dbReference>
<sequence length="77" mass="8647">MGSLSKRSTVYFEPSIHQALKMKAASSHVSVSEIVDEAVRLLIAEDQEDLQAFVERKNEPEISYEAFINDLKAHGKI</sequence>
<dbReference type="EMBL" id="FNOY01000027">
    <property type="protein sequence ID" value="SDY28887.1"/>
    <property type="molecule type" value="Genomic_DNA"/>
</dbReference>
<evidence type="ECO:0000313" key="1">
    <source>
        <dbReference type="EMBL" id="SDY28887.1"/>
    </source>
</evidence>
<dbReference type="OrthoDB" id="573821at2"/>
<dbReference type="STRING" id="44576.SAMN05421881_102736"/>
<evidence type="ECO:0008006" key="3">
    <source>
        <dbReference type="Google" id="ProtNLM"/>
    </source>
</evidence>
<name>A0A1H3IMQ6_9PROT</name>
<proteinExistence type="predicted"/>
<dbReference type="InterPro" id="IPR010985">
    <property type="entry name" value="Ribbon_hlx_hlx"/>
</dbReference>
<dbReference type="AlphaFoldDB" id="A0A1H3IMQ6"/>
<dbReference type="GO" id="GO:0006355">
    <property type="term" value="P:regulation of DNA-templated transcription"/>
    <property type="evidence" value="ECO:0007669"/>
    <property type="project" value="InterPro"/>
</dbReference>
<keyword evidence="2" id="KW-1185">Reference proteome</keyword>